<dbReference type="Proteomes" id="UP000194221">
    <property type="component" value="Unassembled WGS sequence"/>
</dbReference>
<dbReference type="STRING" id="1635173.WH52_14630"/>
<proteinExistence type="predicted"/>
<accession>A0A1Y2P9T8</accession>
<feature type="non-terminal residue" evidence="1">
    <location>
        <position position="1284"/>
    </location>
</feature>
<feature type="non-terminal residue" evidence="1">
    <location>
        <position position="1"/>
    </location>
</feature>
<protein>
    <submittedName>
        <fullName evidence="1">Uncharacterized protein</fullName>
    </submittedName>
</protein>
<keyword evidence="2" id="KW-1185">Reference proteome</keyword>
<dbReference type="InterPro" id="IPR025667">
    <property type="entry name" value="SprB_repeat"/>
</dbReference>
<dbReference type="InParanoid" id="A0A1Y2P9T8"/>
<evidence type="ECO:0000313" key="1">
    <source>
        <dbReference type="EMBL" id="OSY86811.1"/>
    </source>
</evidence>
<dbReference type="OrthoDB" id="607469at2"/>
<sequence>LPTEPALTSAVAYNCDGTGNITITAAPVGSYTYTLGGSSNSTGVFNNQAVGNHTITVDYGSGCTKDITVNVADDQEFMASVIRQSDVTCFGGTDGSITIEASQAPFDYNYNGTWLTSTTTEFTITGLDNITYSIQVRPNATSPAACTLSLPNVTLSEPAEVVANAAITKQVTCNPATGATIQPSAVGGTGTYTFELRDGATVLQTAVPFTNVPAGSYTIVAIDGNTCRSQPYPITIVSQSSVAFTATTANCFNGEINVNITGGNDNYRVILNGGAPVILAAGVTTYTFTGLAAATYTVDVIDGFGCTTTQQSVTIHPELTASATIDDPTCNDGEIDLNVLGGTGAGTYVYSAVTTGSGVPADATFNTTLPILRGPGTYDIYIRDNSGNTGYCQIMLTETVGPVKPNPTITSLTSNSPRCFGELGTVDVVITNGEAPYSLTLTDGGSVTRTITANSTTASFVDIPVGNYTVTVTDVNGCSPGANSNISVTSLPELNATLEGILPATCVDFTVDNSGYGFRYLVPASAVPSAPYTLQLRRLDGTWVTYDSSDITTYEFTGINPGTVVNGALRILDASNNVVCINYLDRFETPFVVNGLIVNPISNPSDCSTGFSVTVEAINGTGPFQFAIDDPNGTWFTADGIWTPDNPTGTGVPGADPTRTLTFTGLTPGLSYTFYVRDTNNTPGDTSDDCIEQNNEDINGLTPTVTVTGVATNNSCAGATDTGVITFSINNPTPATGLSDPFDYTLYLRDPITNVGSPVAGYTAITQNGFADIVVGTTPNPPLAEGDYYIEVTGTSTSGFCTWGSEDVTITKGEPITGNVVKVNDITCSTDGVVNIENVVGGFGPYTYTISVSGGATYTLSGTTITVPYLAALAGGTVNVGVTVTDSNGCSEVLTPISLDVSNNPTIAPVTTNSCGTNTITVDVTSGVAPYQYSIDNGANYTTASTTDPYTFTNVAEGVHNVIVRDATGCTSAVQAVTINPEVEFSLSMAQNLTCAADAEIRIDITSGTNLGATGNFSYTITGPSPVAPTTRTITGAATNTTHAVTTAGTYQVVVTDVTSGCVASAKQIDVVAATLPNFSAIASVDNICFGSSDGVIEVTATDNGILPLEYRLSSNGGTTYGAYQTSTTFSGLTAGTTYVVEARSTTNNCTRTQNVTITENADIDISGALTTTQFGCNANTNVTNNAVVSITTGSITPAGTYNRFVFVYDNNTPGDTTDDVTQDGSSTSFEVNNVAGGSVSVTAYNAQGCSDTVAATINPFNGLSNAAVALTKALDCRTPLTVG</sequence>
<organism evidence="1 2">
    <name type="scientific">Tenacibaculum holothuriorum</name>
    <dbReference type="NCBI Taxonomy" id="1635173"/>
    <lineage>
        <taxon>Bacteria</taxon>
        <taxon>Pseudomonadati</taxon>
        <taxon>Bacteroidota</taxon>
        <taxon>Flavobacteriia</taxon>
        <taxon>Flavobacteriales</taxon>
        <taxon>Flavobacteriaceae</taxon>
        <taxon>Tenacibaculum</taxon>
    </lineage>
</organism>
<comment type="caution">
    <text evidence="1">The sequence shown here is derived from an EMBL/GenBank/DDBJ whole genome shotgun (WGS) entry which is preliminary data.</text>
</comment>
<dbReference type="RefSeq" id="WP_143592201.1">
    <property type="nucleotide sequence ID" value="NZ_LAPZ01000022.1"/>
</dbReference>
<dbReference type="Pfam" id="PF13573">
    <property type="entry name" value="SprB"/>
    <property type="match status" value="3"/>
</dbReference>
<name>A0A1Y2P9T8_9FLAO</name>
<evidence type="ECO:0000313" key="2">
    <source>
        <dbReference type="Proteomes" id="UP000194221"/>
    </source>
</evidence>
<dbReference type="EMBL" id="LAPZ01000022">
    <property type="protein sequence ID" value="OSY86811.1"/>
    <property type="molecule type" value="Genomic_DNA"/>
</dbReference>
<gene>
    <name evidence="1" type="ORF">WH52_14630</name>
</gene>
<reference evidence="1 2" key="1">
    <citation type="submission" date="2015-03" db="EMBL/GenBank/DDBJ databases">
        <title>Genome sequence of Tenacibaculum sp. S2-2, isolated from intestinal microbiota of sea cucumber, Apostichopus japonicas.</title>
        <authorList>
            <person name="Shao Z."/>
            <person name="Wang L."/>
            <person name="Li X."/>
        </authorList>
    </citation>
    <scope>NUCLEOTIDE SEQUENCE [LARGE SCALE GENOMIC DNA]</scope>
    <source>
        <strain evidence="1 2">S2-2</strain>
    </source>
</reference>